<keyword evidence="1" id="KW-1133">Transmembrane helix</keyword>
<feature type="transmembrane region" description="Helical" evidence="1">
    <location>
        <begin position="118"/>
        <end position="142"/>
    </location>
</feature>
<feature type="transmembrane region" description="Helical" evidence="1">
    <location>
        <begin position="185"/>
        <end position="205"/>
    </location>
</feature>
<organism evidence="2 3">
    <name type="scientific">Dactylococcopsis salina (strain PCC 8305)</name>
    <name type="common">Myxobactron salinum</name>
    <dbReference type="NCBI Taxonomy" id="13035"/>
    <lineage>
        <taxon>Bacteria</taxon>
        <taxon>Bacillati</taxon>
        <taxon>Cyanobacteriota</taxon>
        <taxon>Cyanophyceae</taxon>
        <taxon>Nodosilineales</taxon>
        <taxon>Cymatolegaceae</taxon>
        <taxon>Dactylococcopsis</taxon>
    </lineage>
</organism>
<dbReference type="STRING" id="13035.Dacsa_0671"/>
<accession>K9YR74</accession>
<dbReference type="PANTHER" id="PTHR36009:SF3">
    <property type="entry name" value="TRANSMEMBRANE PROTEIN"/>
    <property type="match status" value="1"/>
</dbReference>
<evidence type="ECO:0000256" key="1">
    <source>
        <dbReference type="SAM" id="Phobius"/>
    </source>
</evidence>
<feature type="transmembrane region" description="Helical" evidence="1">
    <location>
        <begin position="7"/>
        <end position="24"/>
    </location>
</feature>
<reference evidence="2" key="1">
    <citation type="submission" date="2012-04" db="EMBL/GenBank/DDBJ databases">
        <title>Finished genome of Dactylococcopsis salina PCC 8305.</title>
        <authorList>
            <consortium name="US DOE Joint Genome Institute"/>
            <person name="Gugger M."/>
            <person name="Coursin T."/>
            <person name="Rippka R."/>
            <person name="Tandeau De Marsac N."/>
            <person name="Huntemann M."/>
            <person name="Wei C.-L."/>
            <person name="Han J."/>
            <person name="Detter J.C."/>
            <person name="Han C."/>
            <person name="Tapia R."/>
            <person name="Daligault H."/>
            <person name="Chen A."/>
            <person name="Krypides N."/>
            <person name="Mavromatis K."/>
            <person name="Markowitz V."/>
            <person name="Szeto E."/>
            <person name="Ivanova N."/>
            <person name="Ovchinnikova G."/>
            <person name="Pagani I."/>
            <person name="Pati A."/>
            <person name="Goodwin L."/>
            <person name="Peters L."/>
            <person name="Pitluck S."/>
            <person name="Woyke T."/>
            <person name="Kerfeld C."/>
        </authorList>
    </citation>
    <scope>NUCLEOTIDE SEQUENCE [LARGE SCALE GENOMIC DNA]</scope>
    <source>
        <strain evidence="2">PCC 8305</strain>
    </source>
</reference>
<name>K9YR74_DACS8</name>
<sequence length="220" mass="25103">MTQKIGFILLWLGFLSYGFIFAPPEDPNTFNLIQKLSAFEIEGINPLIVSLFNLMGVLPLMYAPLLLIDGKGQKLVAFPFVILSFAVGAFALLPYFAFREPQLEFKGEKSWLLKVLDSRVFGIFITGLFLLLFISGLQTGNWNDFVLKWQNSRFIHVMSLDFCMLVLLFPAILRDDLKRRKIAESRFFQTLIWLPILGTLTYFCVRPALPATSKQLSSFS</sequence>
<evidence type="ECO:0000313" key="3">
    <source>
        <dbReference type="Proteomes" id="UP000010482"/>
    </source>
</evidence>
<dbReference type="PANTHER" id="PTHR36009">
    <property type="match status" value="1"/>
</dbReference>
<feature type="transmembrane region" description="Helical" evidence="1">
    <location>
        <begin position="75"/>
        <end position="98"/>
    </location>
</feature>
<proteinExistence type="predicted"/>
<dbReference type="HOGENOM" id="CLU_065697_1_1_3"/>
<dbReference type="eggNOG" id="ENOG502Z8HF">
    <property type="taxonomic scope" value="Bacteria"/>
</dbReference>
<feature type="transmembrane region" description="Helical" evidence="1">
    <location>
        <begin position="154"/>
        <end position="173"/>
    </location>
</feature>
<dbReference type="AlphaFoldDB" id="K9YR74"/>
<dbReference type="Proteomes" id="UP000010482">
    <property type="component" value="Chromosome"/>
</dbReference>
<feature type="transmembrane region" description="Helical" evidence="1">
    <location>
        <begin position="44"/>
        <end position="68"/>
    </location>
</feature>
<keyword evidence="1" id="KW-0472">Membrane</keyword>
<gene>
    <name evidence="2" type="ORF">Dacsa_0671</name>
</gene>
<dbReference type="OrthoDB" id="482433at2"/>
<dbReference type="EMBL" id="CP003944">
    <property type="protein sequence ID" value="AFZ49436.1"/>
    <property type="molecule type" value="Genomic_DNA"/>
</dbReference>
<dbReference type="RefSeq" id="WP_015228448.1">
    <property type="nucleotide sequence ID" value="NC_019780.1"/>
</dbReference>
<evidence type="ECO:0008006" key="4">
    <source>
        <dbReference type="Google" id="ProtNLM"/>
    </source>
</evidence>
<keyword evidence="1" id="KW-0812">Transmembrane</keyword>
<keyword evidence="3" id="KW-1185">Reference proteome</keyword>
<dbReference type="PATRIC" id="fig|13035.3.peg.755"/>
<evidence type="ECO:0000313" key="2">
    <source>
        <dbReference type="EMBL" id="AFZ49436.1"/>
    </source>
</evidence>
<protein>
    <recommendedName>
        <fullName evidence="4">DUF2834 domain-containing protein</fullName>
    </recommendedName>
</protein>
<dbReference type="KEGG" id="dsl:Dacsa_0671"/>